<reference evidence="2" key="1">
    <citation type="submission" date="2016-11" db="EMBL/GenBank/DDBJ databases">
        <title>Complete Genome Sequence of alachlor-degrading Sphingomonas sp. strain JJ-A5.</title>
        <authorList>
            <person name="Lee H."/>
            <person name="Ka J.-O."/>
        </authorList>
    </citation>
    <scope>NUCLEOTIDE SEQUENCE [LARGE SCALE GENOMIC DNA]</scope>
    <source>
        <strain evidence="2">JJ-A5</strain>
    </source>
</reference>
<gene>
    <name evidence="1" type="ORF">BSL82_05445</name>
</gene>
<dbReference type="RefSeq" id="WP_072596371.1">
    <property type="nucleotide sequence ID" value="NZ_CP018221.1"/>
</dbReference>
<dbReference type="SUPFAM" id="SSF74653">
    <property type="entry name" value="TolA/TonB C-terminal domain"/>
    <property type="match status" value="1"/>
</dbReference>
<dbReference type="Proteomes" id="UP000182063">
    <property type="component" value="Chromosome"/>
</dbReference>
<evidence type="ECO:0000313" key="1">
    <source>
        <dbReference type="EMBL" id="API58818.1"/>
    </source>
</evidence>
<keyword evidence="2" id="KW-1185">Reference proteome</keyword>
<organism evidence="1 2">
    <name type="scientific">Tardibacter chloracetimidivorans</name>
    <dbReference type="NCBI Taxonomy" id="1921510"/>
    <lineage>
        <taxon>Bacteria</taxon>
        <taxon>Pseudomonadati</taxon>
        <taxon>Pseudomonadota</taxon>
        <taxon>Alphaproteobacteria</taxon>
        <taxon>Sphingomonadales</taxon>
        <taxon>Sphingomonadaceae</taxon>
        <taxon>Tardibacter</taxon>
    </lineage>
</organism>
<sequence>MHLFVALSIVTASMGAARPDVSVVPPPSVASLVAGAAEQVKRCYRSPRVSRAARRITTRLLVRYTSDGMLAGLPVVLSQEGVTPEGSPFADAMAEAAILAVIRCTPLRLPAEQYTGGWDEFELTFSLGASA</sequence>
<dbReference type="Gene3D" id="3.30.1150.10">
    <property type="match status" value="1"/>
</dbReference>
<dbReference type="OrthoDB" id="7161229at2"/>
<name>A0A1L3ZT72_9SPHN</name>
<protein>
    <recommendedName>
        <fullName evidence="3">TonB C-terminal domain-containing protein</fullName>
    </recommendedName>
</protein>
<dbReference type="STRING" id="1921510.BSL82_05445"/>
<evidence type="ECO:0008006" key="3">
    <source>
        <dbReference type="Google" id="ProtNLM"/>
    </source>
</evidence>
<dbReference type="AlphaFoldDB" id="A0A1L3ZT72"/>
<dbReference type="EMBL" id="CP018221">
    <property type="protein sequence ID" value="API58818.1"/>
    <property type="molecule type" value="Genomic_DNA"/>
</dbReference>
<evidence type="ECO:0000313" key="2">
    <source>
        <dbReference type="Proteomes" id="UP000182063"/>
    </source>
</evidence>
<accession>A0A1L3ZT72</accession>
<proteinExistence type="predicted"/>
<dbReference type="KEGG" id="sphj:BSL82_05445"/>